<evidence type="ECO:0000313" key="2">
    <source>
        <dbReference type="EMBL" id="ORB63675.1"/>
    </source>
</evidence>
<dbReference type="InterPro" id="IPR037401">
    <property type="entry name" value="SnoaL-like"/>
</dbReference>
<dbReference type="Proteomes" id="UP000192411">
    <property type="component" value="Unassembled WGS sequence"/>
</dbReference>
<name>A0A1X0JM61_9MYCO</name>
<keyword evidence="3" id="KW-1185">Reference proteome</keyword>
<dbReference type="InterPro" id="IPR032710">
    <property type="entry name" value="NTF2-like_dom_sf"/>
</dbReference>
<organism evidence="2 3">
    <name type="scientific">Mycolicibacterium tusciae</name>
    <dbReference type="NCBI Taxonomy" id="75922"/>
    <lineage>
        <taxon>Bacteria</taxon>
        <taxon>Bacillati</taxon>
        <taxon>Actinomycetota</taxon>
        <taxon>Actinomycetes</taxon>
        <taxon>Mycobacteriales</taxon>
        <taxon>Mycobacteriaceae</taxon>
        <taxon>Mycolicibacterium</taxon>
    </lineage>
</organism>
<sequence>MAFTRSDVLATAERSPAAAGARDKNEWVGLFTADGRVEDPVGSQPHRGLGAIGRFFDTFIGPRHITYRPDADIVTGSTVLRDGDLDIAMGPVQLHVPVYIRYDVQEAGGGLKIAALSAYWELFAMVGQFMRAGVGGLPAGLQLSRALLVNQGVVGVLGYLGGLRGTGTQGKRRVQEFLDDARAGDEVAVRRWLGKETRVTAGDDHPLSTAELLSRIATARPRKMIASGYSVVVGLDREGRRDVLIAEVAPKPFAIRRIRYFTEDDEDDTASG</sequence>
<dbReference type="STRING" id="75922.BST47_19070"/>
<proteinExistence type="predicted"/>
<dbReference type="RefSeq" id="WP_083127210.1">
    <property type="nucleotide sequence ID" value="NZ_MVIM01000010.1"/>
</dbReference>
<reference evidence="2 3" key="1">
    <citation type="submission" date="2017-02" db="EMBL/GenBank/DDBJ databases">
        <title>The new phylogeny of genus Mycobacterium.</title>
        <authorList>
            <person name="Tortoli E."/>
            <person name="Trovato A."/>
            <person name="Cirillo D.M."/>
        </authorList>
    </citation>
    <scope>NUCLEOTIDE SEQUENCE [LARGE SCALE GENOMIC DNA]</scope>
    <source>
        <strain evidence="2 3">DSM 44338</strain>
    </source>
</reference>
<evidence type="ECO:0000313" key="3">
    <source>
        <dbReference type="Proteomes" id="UP000192411"/>
    </source>
</evidence>
<dbReference type="OrthoDB" id="5735022at2"/>
<comment type="caution">
    <text evidence="2">The sequence shown here is derived from an EMBL/GenBank/DDBJ whole genome shotgun (WGS) entry which is preliminary data.</text>
</comment>
<protein>
    <recommendedName>
        <fullName evidence="1">SnoaL-like domain-containing protein</fullName>
    </recommendedName>
</protein>
<evidence type="ECO:0000259" key="1">
    <source>
        <dbReference type="Pfam" id="PF12680"/>
    </source>
</evidence>
<feature type="domain" description="SnoaL-like" evidence="1">
    <location>
        <begin position="13"/>
        <end position="104"/>
    </location>
</feature>
<gene>
    <name evidence="2" type="ORF">BST47_19070</name>
</gene>
<dbReference type="SUPFAM" id="SSF54427">
    <property type="entry name" value="NTF2-like"/>
    <property type="match status" value="1"/>
</dbReference>
<dbReference type="EMBL" id="MVIM01000010">
    <property type="protein sequence ID" value="ORB63675.1"/>
    <property type="molecule type" value="Genomic_DNA"/>
</dbReference>
<accession>A0A1X0JM61</accession>
<dbReference type="Pfam" id="PF12680">
    <property type="entry name" value="SnoaL_2"/>
    <property type="match status" value="1"/>
</dbReference>
<dbReference type="Gene3D" id="3.10.450.50">
    <property type="match status" value="1"/>
</dbReference>
<dbReference type="AlphaFoldDB" id="A0A1X0JM61"/>